<evidence type="ECO:0000313" key="3">
    <source>
        <dbReference type="EMBL" id="KAA8648335.1"/>
    </source>
</evidence>
<feature type="domain" description="UBC core" evidence="2">
    <location>
        <begin position="216"/>
        <end position="368"/>
    </location>
</feature>
<dbReference type="Gene3D" id="3.10.110.10">
    <property type="entry name" value="Ubiquitin Conjugating Enzyme"/>
    <property type="match status" value="2"/>
</dbReference>
<sequence>MPVARSILGTWQGEKGEQWSSAQGLESVLLSIQSLMSNNPYENEPGYDQRKTKEDESNMKSYAAKVVQLSNCFALDGLTGLYVIKIRHECLRLAVIEPLESALGIRTGAKTCSSNAVDNEELNLGDDTSTKFCDLRKRRFLWYFESYIRTINAAEKETSGKRAFETMPFEGLGNEMAGHFNYPDLRQRLVQVRDKIIDETHSWLAEGLYSKKQELGIAASLQRQYEQCAEDFRRQKNFTISLSLVGGNPFLWEFTYFGRPMTYLDGGIFKFKIYLSSRFPDEEPRVFIESPLFHIRVSPLGVLCYIPQRADEMRFHIEAIVAAMEEESPPYDPRTTVNPEATQLFWGSPENRKQYHRALRRSVEKSIE</sequence>
<dbReference type="Proteomes" id="UP000324241">
    <property type="component" value="Unassembled WGS sequence"/>
</dbReference>
<dbReference type="AlphaFoldDB" id="A0A5M9MMS4"/>
<dbReference type="EMBL" id="QUQM01000003">
    <property type="protein sequence ID" value="KAA8648335.1"/>
    <property type="molecule type" value="Genomic_DNA"/>
</dbReference>
<dbReference type="InterPro" id="IPR016135">
    <property type="entry name" value="UBQ-conjugating_enzyme/RWD"/>
</dbReference>
<reference evidence="3 4" key="1">
    <citation type="submission" date="2019-08" db="EMBL/GenBank/DDBJ databases">
        <title>The genome sequence of a newly discovered highly antifungal drug resistant Aspergillus species, Aspergillus tanneri NIH 1004.</title>
        <authorList>
            <person name="Mounaud S."/>
            <person name="Singh I."/>
            <person name="Joardar V."/>
            <person name="Pakala S."/>
            <person name="Pakala S."/>
            <person name="Venepally P."/>
            <person name="Chung J.K."/>
            <person name="Losada L."/>
            <person name="Nierman W.C."/>
        </authorList>
    </citation>
    <scope>NUCLEOTIDE SEQUENCE [LARGE SCALE GENOMIC DNA]</scope>
    <source>
        <strain evidence="3 4">NIH1004</strain>
    </source>
</reference>
<name>A0A5M9MMS4_9EURO</name>
<dbReference type="CDD" id="cd00195">
    <property type="entry name" value="UBCc_UEV"/>
    <property type="match status" value="1"/>
</dbReference>
<dbReference type="GeneID" id="54326922"/>
<dbReference type="PROSITE" id="PS50127">
    <property type="entry name" value="UBC_2"/>
    <property type="match status" value="2"/>
</dbReference>
<evidence type="ECO:0000313" key="4">
    <source>
        <dbReference type="Proteomes" id="UP000324241"/>
    </source>
</evidence>
<dbReference type="PANTHER" id="PTHR24067">
    <property type="entry name" value="UBIQUITIN-CONJUGATING ENZYME E2"/>
    <property type="match status" value="1"/>
</dbReference>
<proteinExistence type="predicted"/>
<keyword evidence="1" id="KW-0833">Ubl conjugation pathway</keyword>
<accession>A0A5M9MMS4</accession>
<protein>
    <recommendedName>
        <fullName evidence="2">UBC core domain-containing protein</fullName>
    </recommendedName>
</protein>
<gene>
    <name evidence="3" type="ORF">ATNIH1004_004220</name>
</gene>
<comment type="caution">
    <text evidence="3">The sequence shown here is derived from an EMBL/GenBank/DDBJ whole genome shotgun (WGS) entry which is preliminary data.</text>
</comment>
<evidence type="ECO:0000256" key="1">
    <source>
        <dbReference type="ARBA" id="ARBA00022786"/>
    </source>
</evidence>
<evidence type="ECO:0000259" key="2">
    <source>
        <dbReference type="PROSITE" id="PS50127"/>
    </source>
</evidence>
<dbReference type="Pfam" id="PF00179">
    <property type="entry name" value="UQ_con"/>
    <property type="match status" value="1"/>
</dbReference>
<dbReference type="VEuPathDB" id="FungiDB:EYZ11_005744"/>
<organism evidence="3 4">
    <name type="scientific">Aspergillus tanneri</name>
    <dbReference type="NCBI Taxonomy" id="1220188"/>
    <lineage>
        <taxon>Eukaryota</taxon>
        <taxon>Fungi</taxon>
        <taxon>Dikarya</taxon>
        <taxon>Ascomycota</taxon>
        <taxon>Pezizomycotina</taxon>
        <taxon>Eurotiomycetes</taxon>
        <taxon>Eurotiomycetidae</taxon>
        <taxon>Eurotiales</taxon>
        <taxon>Aspergillaceae</taxon>
        <taxon>Aspergillus</taxon>
        <taxon>Aspergillus subgen. Circumdati</taxon>
    </lineage>
</organism>
<dbReference type="SUPFAM" id="SSF54495">
    <property type="entry name" value="UBC-like"/>
    <property type="match status" value="2"/>
</dbReference>
<dbReference type="RefSeq" id="XP_033427696.1">
    <property type="nucleotide sequence ID" value="XM_033568890.1"/>
</dbReference>
<dbReference type="InterPro" id="IPR000608">
    <property type="entry name" value="UBC"/>
</dbReference>
<dbReference type="InterPro" id="IPR050113">
    <property type="entry name" value="Ub_conjugating_enzyme"/>
</dbReference>
<feature type="domain" description="UBC core" evidence="2">
    <location>
        <begin position="1"/>
        <end position="75"/>
    </location>
</feature>
<dbReference type="OrthoDB" id="1926878at2759"/>